<dbReference type="EMBL" id="NIDE01000008">
    <property type="protein sequence ID" value="OWK40401.1"/>
    <property type="molecule type" value="Genomic_DNA"/>
</dbReference>
<evidence type="ECO:0000313" key="2">
    <source>
        <dbReference type="EMBL" id="OWK40401.1"/>
    </source>
</evidence>
<dbReference type="Gene3D" id="2.60.120.590">
    <property type="entry name" value="Alpha-ketoglutarate-dependent dioxygenase AlkB-like"/>
    <property type="match status" value="1"/>
</dbReference>
<dbReference type="Pfam" id="PF13532">
    <property type="entry name" value="2OG-FeII_Oxy_2"/>
    <property type="match status" value="1"/>
</dbReference>
<keyword evidence="3" id="KW-1185">Reference proteome</keyword>
<dbReference type="Proteomes" id="UP000214646">
    <property type="component" value="Unassembled WGS sequence"/>
</dbReference>
<dbReference type="SUPFAM" id="SSF51197">
    <property type="entry name" value="Clavaminate synthase-like"/>
    <property type="match status" value="1"/>
</dbReference>
<feature type="domain" description="Fe2OG dioxygenase" evidence="1">
    <location>
        <begin position="49"/>
        <end position="148"/>
    </location>
</feature>
<dbReference type="InterPro" id="IPR037151">
    <property type="entry name" value="AlkB-like_sf"/>
</dbReference>
<evidence type="ECO:0000313" key="3">
    <source>
        <dbReference type="Proteomes" id="UP000214646"/>
    </source>
</evidence>
<accession>A0A225DFQ5</accession>
<dbReference type="GO" id="GO:0006307">
    <property type="term" value="P:DNA alkylation repair"/>
    <property type="evidence" value="ECO:0007669"/>
    <property type="project" value="InterPro"/>
</dbReference>
<dbReference type="InterPro" id="IPR032854">
    <property type="entry name" value="ALKBH3"/>
</dbReference>
<evidence type="ECO:0000259" key="1">
    <source>
        <dbReference type="PROSITE" id="PS51471"/>
    </source>
</evidence>
<dbReference type="PANTHER" id="PTHR31212:SF4">
    <property type="entry name" value="ALPHA-KETOGLUTARATE-DEPENDENT DIOXYGENASE ALKB HOMOLOG 3"/>
    <property type="match status" value="1"/>
</dbReference>
<dbReference type="AlphaFoldDB" id="A0A225DFQ5"/>
<proteinExistence type="predicted"/>
<dbReference type="GO" id="GO:0051213">
    <property type="term" value="F:dioxygenase activity"/>
    <property type="evidence" value="ECO:0007669"/>
    <property type="project" value="InterPro"/>
</dbReference>
<reference evidence="3" key="1">
    <citation type="submission" date="2017-06" db="EMBL/GenBank/DDBJ databases">
        <title>Genome analysis of Fimbriiglobus ruber SP5, the first member of the order Planctomycetales with confirmed chitinolytic capability.</title>
        <authorList>
            <person name="Ravin N.V."/>
            <person name="Rakitin A.L."/>
            <person name="Ivanova A.A."/>
            <person name="Beletsky A.V."/>
            <person name="Kulichevskaya I.S."/>
            <person name="Mardanov A.V."/>
            <person name="Dedysh S.N."/>
        </authorList>
    </citation>
    <scope>NUCLEOTIDE SEQUENCE [LARGE SCALE GENOMIC DNA]</scope>
    <source>
        <strain evidence="3">SP5</strain>
    </source>
</reference>
<comment type="caution">
    <text evidence="2">The sequence shown here is derived from an EMBL/GenBank/DDBJ whole genome shotgun (WGS) entry which is preliminary data.</text>
</comment>
<protein>
    <submittedName>
        <fullName evidence="2">2OG-Fe(II) oxygenase</fullName>
    </submittedName>
</protein>
<dbReference type="InterPro" id="IPR027450">
    <property type="entry name" value="AlkB-like"/>
</dbReference>
<organism evidence="2 3">
    <name type="scientific">Fimbriiglobus ruber</name>
    <dbReference type="NCBI Taxonomy" id="1908690"/>
    <lineage>
        <taxon>Bacteria</taxon>
        <taxon>Pseudomonadati</taxon>
        <taxon>Planctomycetota</taxon>
        <taxon>Planctomycetia</taxon>
        <taxon>Gemmatales</taxon>
        <taxon>Gemmataceae</taxon>
        <taxon>Fimbriiglobus</taxon>
    </lineage>
</organism>
<sequence>MPGGPVQTPRWQQAYGADYHYTGRTNTALPVPPVLEPLREWVRQSIDPRLNALLLNWYDGPGHYIGPHHDSTKDMVPDSPIVTLSFGETRVFRLTRGRGGEKELRDFEASNGVVFVLPFATNLAWKHAVPKSARYCGRRISVTLRAFTSGGVDEVVEEIAQNHSTTC</sequence>
<gene>
    <name evidence="2" type="ORF">FRUB_05320</name>
</gene>
<dbReference type="InterPro" id="IPR005123">
    <property type="entry name" value="Oxoglu/Fe-dep_dioxygenase_dom"/>
</dbReference>
<name>A0A225DFQ5_9BACT</name>
<dbReference type="PANTHER" id="PTHR31212">
    <property type="entry name" value="ALPHA-KETOGLUTARATE-DEPENDENT DIOXYGENASE ALKB HOMOLOG 3"/>
    <property type="match status" value="1"/>
</dbReference>
<dbReference type="PROSITE" id="PS51471">
    <property type="entry name" value="FE2OG_OXY"/>
    <property type="match status" value="1"/>
</dbReference>